<keyword evidence="3" id="KW-1003">Cell membrane</keyword>
<feature type="transmembrane region" description="Helical" evidence="8">
    <location>
        <begin position="468"/>
        <end position="487"/>
    </location>
</feature>
<dbReference type="GO" id="GO:0005886">
    <property type="term" value="C:plasma membrane"/>
    <property type="evidence" value="ECO:0007669"/>
    <property type="project" value="UniProtKB-SubCell"/>
</dbReference>
<comment type="subcellular location">
    <subcellularLocation>
        <location evidence="1">Cell membrane</location>
        <topology evidence="1">Multi-pass membrane protein</topology>
    </subcellularLocation>
    <subcellularLocation>
        <location evidence="7">Membrane</location>
        <topology evidence="7">Multi-pass membrane protein</topology>
    </subcellularLocation>
</comment>
<feature type="transmembrane region" description="Helical" evidence="8">
    <location>
        <begin position="344"/>
        <end position="361"/>
    </location>
</feature>
<gene>
    <name evidence="9" type="ORF">AS594_20840</name>
</gene>
<organism evidence="9 10">
    <name type="scientific">Streptomyces agglomeratus</name>
    <dbReference type="NCBI Taxonomy" id="285458"/>
    <lineage>
        <taxon>Bacteria</taxon>
        <taxon>Bacillati</taxon>
        <taxon>Actinomycetota</taxon>
        <taxon>Actinomycetes</taxon>
        <taxon>Kitasatosporales</taxon>
        <taxon>Streptomycetaceae</taxon>
        <taxon>Streptomyces</taxon>
    </lineage>
</organism>
<dbReference type="CDD" id="cd17346">
    <property type="entry name" value="MFS_DtpA_like"/>
    <property type="match status" value="1"/>
</dbReference>
<evidence type="ECO:0000256" key="7">
    <source>
        <dbReference type="RuleBase" id="RU003755"/>
    </source>
</evidence>
<feature type="transmembrane region" description="Helical" evidence="8">
    <location>
        <begin position="160"/>
        <end position="180"/>
    </location>
</feature>
<dbReference type="OrthoDB" id="9772725at2"/>
<feature type="transmembrane region" description="Helical" evidence="8">
    <location>
        <begin position="292"/>
        <end position="309"/>
    </location>
</feature>
<name>A0A1E5PAK2_9ACTN</name>
<dbReference type="GO" id="GO:1904680">
    <property type="term" value="F:peptide transmembrane transporter activity"/>
    <property type="evidence" value="ECO:0007669"/>
    <property type="project" value="InterPro"/>
</dbReference>
<feature type="transmembrane region" description="Helical" evidence="8">
    <location>
        <begin position="38"/>
        <end position="56"/>
    </location>
</feature>
<keyword evidence="4 7" id="KW-0812">Transmembrane</keyword>
<reference evidence="9 10" key="1">
    <citation type="submission" date="2016-08" db="EMBL/GenBank/DDBJ databases">
        <title>Complete genome sequence of Streptomyces agglomeratus strain 6-3-2, a novel anti-MRSA actinomycete isolated from Wuli of Tebit, China.</title>
        <authorList>
            <person name="Chen X."/>
        </authorList>
    </citation>
    <scope>NUCLEOTIDE SEQUENCE [LARGE SCALE GENOMIC DNA]</scope>
    <source>
        <strain evidence="9 10">6-3-2</strain>
    </source>
</reference>
<dbReference type="AlphaFoldDB" id="A0A1E5PAK2"/>
<evidence type="ECO:0000256" key="8">
    <source>
        <dbReference type="SAM" id="Phobius"/>
    </source>
</evidence>
<feature type="transmembrane region" description="Helical" evidence="8">
    <location>
        <begin position="186"/>
        <end position="206"/>
    </location>
</feature>
<feature type="transmembrane region" description="Helical" evidence="8">
    <location>
        <begin position="121"/>
        <end position="139"/>
    </location>
</feature>
<evidence type="ECO:0000313" key="10">
    <source>
        <dbReference type="Proteomes" id="UP000095759"/>
    </source>
</evidence>
<dbReference type="PROSITE" id="PS01023">
    <property type="entry name" value="PTR2_2"/>
    <property type="match status" value="1"/>
</dbReference>
<dbReference type="InterPro" id="IPR018456">
    <property type="entry name" value="PTR2_symporter_CS"/>
</dbReference>
<dbReference type="RefSeq" id="WP_069928480.1">
    <property type="nucleotide sequence ID" value="NZ_MEHI01000001.1"/>
</dbReference>
<dbReference type="Proteomes" id="UP000095759">
    <property type="component" value="Unassembled WGS sequence"/>
</dbReference>
<feature type="transmembrane region" description="Helical" evidence="8">
    <location>
        <begin position="373"/>
        <end position="390"/>
    </location>
</feature>
<dbReference type="PANTHER" id="PTHR23517:SF15">
    <property type="entry name" value="PROTON-DEPENDENT OLIGOPEPTIDE FAMILY TRANSPORT PROTEIN"/>
    <property type="match status" value="1"/>
</dbReference>
<dbReference type="STRING" id="285458.BGM19_16120"/>
<evidence type="ECO:0000256" key="2">
    <source>
        <dbReference type="ARBA" id="ARBA00022448"/>
    </source>
</evidence>
<protein>
    <submittedName>
        <fullName evidence="9">Amino acid transporter</fullName>
    </submittedName>
</protein>
<dbReference type="PANTHER" id="PTHR23517">
    <property type="entry name" value="RESISTANCE PROTEIN MDTM, PUTATIVE-RELATED-RELATED"/>
    <property type="match status" value="1"/>
</dbReference>
<dbReference type="EMBL" id="MEHJ01000001">
    <property type="protein sequence ID" value="OEJ26573.1"/>
    <property type="molecule type" value="Genomic_DNA"/>
</dbReference>
<dbReference type="GO" id="GO:0006857">
    <property type="term" value="P:oligopeptide transport"/>
    <property type="evidence" value="ECO:0007669"/>
    <property type="project" value="InterPro"/>
</dbReference>
<keyword evidence="10" id="KW-1185">Reference proteome</keyword>
<feature type="transmembrane region" description="Helical" evidence="8">
    <location>
        <begin position="99"/>
        <end position="115"/>
    </location>
</feature>
<evidence type="ECO:0000256" key="6">
    <source>
        <dbReference type="ARBA" id="ARBA00023136"/>
    </source>
</evidence>
<dbReference type="InterPro" id="IPR050171">
    <property type="entry name" value="MFS_Transporters"/>
</dbReference>
<dbReference type="InterPro" id="IPR036259">
    <property type="entry name" value="MFS_trans_sf"/>
</dbReference>
<dbReference type="InterPro" id="IPR005279">
    <property type="entry name" value="Dipep/tripep_permease"/>
</dbReference>
<keyword evidence="5 8" id="KW-1133">Transmembrane helix</keyword>
<evidence type="ECO:0000256" key="5">
    <source>
        <dbReference type="ARBA" id="ARBA00022989"/>
    </source>
</evidence>
<accession>A0A1E5PAK2</accession>
<dbReference type="Pfam" id="PF00854">
    <property type="entry name" value="PTR2"/>
    <property type="match status" value="1"/>
</dbReference>
<evidence type="ECO:0000256" key="1">
    <source>
        <dbReference type="ARBA" id="ARBA00004651"/>
    </source>
</evidence>
<keyword evidence="2 7" id="KW-0813">Transport</keyword>
<dbReference type="SUPFAM" id="SSF103473">
    <property type="entry name" value="MFS general substrate transporter"/>
    <property type="match status" value="1"/>
</dbReference>
<comment type="similarity">
    <text evidence="7">Belongs to the major facilitator superfamily. Proton-dependent oligopeptide transporter (POT/PTR) (TC 2.A.17) family.</text>
</comment>
<dbReference type="NCBIfam" id="TIGR00924">
    <property type="entry name" value="yjdL_sub1_fam"/>
    <property type="match status" value="1"/>
</dbReference>
<dbReference type="Gene3D" id="1.20.1250.20">
    <property type="entry name" value="MFS general substrate transporter like domains"/>
    <property type="match status" value="1"/>
</dbReference>
<comment type="caution">
    <text evidence="9">The sequence shown here is derived from an EMBL/GenBank/DDBJ whole genome shotgun (WGS) entry which is preliminary data.</text>
</comment>
<feature type="transmembrane region" description="Helical" evidence="8">
    <location>
        <begin position="440"/>
        <end position="462"/>
    </location>
</feature>
<evidence type="ECO:0000256" key="4">
    <source>
        <dbReference type="ARBA" id="ARBA00022692"/>
    </source>
</evidence>
<feature type="transmembrane region" description="Helical" evidence="8">
    <location>
        <begin position="234"/>
        <end position="252"/>
    </location>
</feature>
<dbReference type="InterPro" id="IPR000109">
    <property type="entry name" value="POT_fam"/>
</dbReference>
<evidence type="ECO:0000313" key="9">
    <source>
        <dbReference type="EMBL" id="OEJ26573.1"/>
    </source>
</evidence>
<feature type="transmembrane region" description="Helical" evidence="8">
    <location>
        <begin position="258"/>
        <end position="276"/>
    </location>
</feature>
<feature type="transmembrane region" description="Helical" evidence="8">
    <location>
        <begin position="402"/>
        <end position="419"/>
    </location>
</feature>
<evidence type="ECO:0000256" key="3">
    <source>
        <dbReference type="ARBA" id="ARBA00022475"/>
    </source>
</evidence>
<sequence length="499" mass="53982">MASSLTKDSASTPGVEKTFLGHPRGLANLFMTEMWERYSYYGMRALLVLYLSAAVADGGLGFDAGTAIAIYSVYNAMVYLLALPGGWFGDRVWGARKTVAVSGTIIMIGHFLLALPTVVSFFIGLAFIAAGSGLLKANISTMVGHLYRDKNDPRRDGGFTIFYMGINLGAFVAPLTIGWVGQKVNWHYGFAMAGVGMAIGLAFYFLGFRNLAPESSHVPAPLSDADRAGVIRKALIWLAVAGVAYTLVGLSGQFTIDWVLWPLTVLGLVLPAYYIIRIKRDPDLTAVERSRVSAYVWFFVAAAAFWGIYDQTGSTLTLFAKDNTASSMLGFAFPESWFQSLNPLYVMALAPVFAWLWVALSRRSKEPSTLSKFAFGLVMIGASFFVMMLAQTASASGVKVTPLWLCAVYLIQTVGELTLSPVGLSLTTKLAPAKYASQMMGVWFLAVTAGSSVIALLQLVGAPTDTEWWFASQGAIAMLGGFAIFMYRRKVQPLMGGVH</sequence>
<keyword evidence="6 8" id="KW-0472">Membrane</keyword>
<feature type="transmembrane region" description="Helical" evidence="8">
    <location>
        <begin position="68"/>
        <end position="87"/>
    </location>
</feature>
<proteinExistence type="inferred from homology"/>